<dbReference type="GO" id="GO:0009279">
    <property type="term" value="C:cell outer membrane"/>
    <property type="evidence" value="ECO:0007669"/>
    <property type="project" value="UniProtKB-SubCell"/>
</dbReference>
<keyword evidence="5" id="KW-0564">Palmitate</keyword>
<proteinExistence type="inferred from homology"/>
<comment type="caution">
    <text evidence="8">The sequence shown here is derived from an EMBL/GenBank/DDBJ whole genome shotgun (WGS) entry which is preliminary data.</text>
</comment>
<evidence type="ECO:0000256" key="1">
    <source>
        <dbReference type="ARBA" id="ARBA00004442"/>
    </source>
</evidence>
<dbReference type="InterPro" id="IPR014941">
    <property type="entry name" value="FimB/Mfa2/Mfa3"/>
</dbReference>
<comment type="similarity">
    <text evidence="2">Belongs to the bacteroidetes fimbrillin superfamily. FimB/Mfa2 family.</text>
</comment>
<evidence type="ECO:0000256" key="5">
    <source>
        <dbReference type="ARBA" id="ARBA00023139"/>
    </source>
</evidence>
<keyword evidence="11" id="KW-1185">Reference proteome</keyword>
<name>A0A0C3MIR5_9PORP</name>
<evidence type="ECO:0000256" key="4">
    <source>
        <dbReference type="ARBA" id="ARBA00023136"/>
    </source>
</evidence>
<keyword evidence="3" id="KW-0732">Signal</keyword>
<reference evidence="8 11" key="1">
    <citation type="submission" date="2014-07" db="EMBL/GenBank/DDBJ databases">
        <title>Porphyromonadaceae bacterium OUH 308042 = ATCC BAA-2681 = DSM 28342 draft genome.</title>
        <authorList>
            <person name="Sydenham T.V."/>
            <person name="Hasman H."/>
            <person name="Justensen U.S."/>
        </authorList>
    </citation>
    <scope>NUCLEOTIDE SEQUENCE [LARGE SCALE GENOMIC DNA]</scope>
    <source>
        <strain evidence="8 11">OUH 308042</strain>
    </source>
</reference>
<protein>
    <recommendedName>
        <fullName evidence="12">FimB/Mfa2 family fimbrial subunit</fullName>
    </recommendedName>
</protein>
<evidence type="ECO:0000313" key="11">
    <source>
        <dbReference type="Proteomes" id="UP000031980"/>
    </source>
</evidence>
<dbReference type="Pfam" id="PF08842">
    <property type="entry name" value="Mfa2"/>
    <property type="match status" value="1"/>
</dbReference>
<evidence type="ECO:0000256" key="3">
    <source>
        <dbReference type="ARBA" id="ARBA00022729"/>
    </source>
</evidence>
<evidence type="ECO:0000313" key="8">
    <source>
        <dbReference type="EMBL" id="KIO46568.1"/>
    </source>
</evidence>
<keyword evidence="7" id="KW-0449">Lipoprotein</keyword>
<evidence type="ECO:0000256" key="6">
    <source>
        <dbReference type="ARBA" id="ARBA00023237"/>
    </source>
</evidence>
<gene>
    <name evidence="8" type="ORF">BA92_01460</name>
    <name evidence="9" type="ORF">IE90_03335</name>
</gene>
<comment type="subcellular location">
    <subcellularLocation>
        <location evidence="1">Cell outer membrane</location>
    </subcellularLocation>
</comment>
<dbReference type="EMBL" id="JPIT01000008">
    <property type="protein sequence ID" value="KIO47055.1"/>
    <property type="molecule type" value="Genomic_DNA"/>
</dbReference>
<organism evidence="8 11">
    <name type="scientific">Sanguibacteroides justesenii</name>
    <dbReference type="NCBI Taxonomy" id="1547597"/>
    <lineage>
        <taxon>Bacteria</taxon>
        <taxon>Pseudomonadati</taxon>
        <taxon>Bacteroidota</taxon>
        <taxon>Bacteroidia</taxon>
        <taxon>Bacteroidales</taxon>
        <taxon>Porphyromonadaceae</taxon>
        <taxon>Sanguibacteroides</taxon>
    </lineage>
</organism>
<evidence type="ECO:0008006" key="12">
    <source>
        <dbReference type="Google" id="ProtNLM"/>
    </source>
</evidence>
<dbReference type="Gene3D" id="2.60.40.2090">
    <property type="match status" value="1"/>
</dbReference>
<dbReference type="Gene3D" id="2.60.40.2100">
    <property type="match status" value="1"/>
</dbReference>
<evidence type="ECO:0000256" key="7">
    <source>
        <dbReference type="ARBA" id="ARBA00023288"/>
    </source>
</evidence>
<keyword evidence="6" id="KW-0998">Cell outer membrane</keyword>
<evidence type="ECO:0000313" key="10">
    <source>
        <dbReference type="Proteomes" id="UP000031937"/>
    </source>
</evidence>
<evidence type="ECO:0000313" key="9">
    <source>
        <dbReference type="EMBL" id="KIO47055.1"/>
    </source>
</evidence>
<dbReference type="OrthoDB" id="1099819at2"/>
<dbReference type="RefSeq" id="WP_041502459.1">
    <property type="nucleotide sequence ID" value="NZ_JPIT01000008.1"/>
</dbReference>
<dbReference type="EMBL" id="JPIU01000025">
    <property type="protein sequence ID" value="KIO46568.1"/>
    <property type="molecule type" value="Genomic_DNA"/>
</dbReference>
<sequence length="355" mass="40880">MDIQALIRNVVVKVGVASVCLLVLPSCSNNWLNEEEGDCSVYYRLKFRYDRNLKWADAFANEVSSVHLYAFDTSGILTWQREEQIDPSTAENYSISLDLPAGDYRLLAWCGLRNDGGHEESFSVPEARVGETRMEQLQCALNRQHDESGAYSKERLYRLFHGTLDVSLPSNDDGGSYDYTMYLTKNTNHIRIILHHLSGEDVDVNQFTFRIEDENGLMAHDNELLEDENITYRPWKMQNGEAGLGKADSRAIIHVKGAIADLTVGRMMETHREKMFLTITNREGGIVARIPVIDHALLAKDYYEEEYNRTMTDQEFLDREDDYVMTFFLDENNKWISSYILIQSWRVVLSNVDVE</sequence>
<dbReference type="Proteomes" id="UP000031937">
    <property type="component" value="Unassembled WGS sequence"/>
</dbReference>
<evidence type="ECO:0000256" key="2">
    <source>
        <dbReference type="ARBA" id="ARBA00007248"/>
    </source>
</evidence>
<accession>A0A0C3MIR5</accession>
<dbReference type="AlphaFoldDB" id="A0A0C3MIR5"/>
<keyword evidence="4" id="KW-0472">Membrane</keyword>
<reference evidence="9 10" key="2">
    <citation type="submission" date="2014-07" db="EMBL/GenBank/DDBJ databases">
        <title>Porphyromonadaceae bacterium OUH 334697 = ATCC BAA-2682 = DSM 28341 draft genome.</title>
        <authorList>
            <person name="Sydenham T.V."/>
            <person name="Hasman H."/>
            <person name="Justesen U.S."/>
        </authorList>
    </citation>
    <scope>NUCLEOTIDE SEQUENCE [LARGE SCALE GENOMIC DNA]</scope>
    <source>
        <strain evidence="9 10">OUH 334697</strain>
    </source>
</reference>
<dbReference type="Proteomes" id="UP000031980">
    <property type="component" value="Unassembled WGS sequence"/>
</dbReference>